<evidence type="ECO:0000313" key="2">
    <source>
        <dbReference type="EMBL" id="CAI9281672.1"/>
    </source>
</evidence>
<name>A0AA35YXD5_LACSI</name>
<accession>A0AA35YXD5</accession>
<evidence type="ECO:0000313" key="3">
    <source>
        <dbReference type="Proteomes" id="UP001177003"/>
    </source>
</evidence>
<dbReference type="EMBL" id="OX465080">
    <property type="protein sequence ID" value="CAI9281672.1"/>
    <property type="molecule type" value="Genomic_DNA"/>
</dbReference>
<proteinExistence type="predicted"/>
<keyword evidence="3" id="KW-1185">Reference proteome</keyword>
<organism evidence="2 3">
    <name type="scientific">Lactuca saligna</name>
    <name type="common">Willowleaf lettuce</name>
    <dbReference type="NCBI Taxonomy" id="75948"/>
    <lineage>
        <taxon>Eukaryota</taxon>
        <taxon>Viridiplantae</taxon>
        <taxon>Streptophyta</taxon>
        <taxon>Embryophyta</taxon>
        <taxon>Tracheophyta</taxon>
        <taxon>Spermatophyta</taxon>
        <taxon>Magnoliopsida</taxon>
        <taxon>eudicotyledons</taxon>
        <taxon>Gunneridae</taxon>
        <taxon>Pentapetalae</taxon>
        <taxon>asterids</taxon>
        <taxon>campanulids</taxon>
        <taxon>Asterales</taxon>
        <taxon>Asteraceae</taxon>
        <taxon>Cichorioideae</taxon>
        <taxon>Cichorieae</taxon>
        <taxon>Lactucinae</taxon>
        <taxon>Lactuca</taxon>
    </lineage>
</organism>
<gene>
    <name evidence="2" type="ORF">LSALG_LOCUS21358</name>
</gene>
<sequence>MALRNGVEKFPDSLMLKAWYEKNKELFNKVKNAENEGMKEKEHGFDVDSNKGDADSSNECGISPVIGLIVYGDKKDDGGDFSMPTVEKVDSTNHQHVSQFLEYPELLATTTKMAD</sequence>
<dbReference type="Proteomes" id="UP001177003">
    <property type="component" value="Chromosome 4"/>
</dbReference>
<evidence type="ECO:0000256" key="1">
    <source>
        <dbReference type="SAM" id="MobiDB-lite"/>
    </source>
</evidence>
<feature type="region of interest" description="Disordered" evidence="1">
    <location>
        <begin position="38"/>
        <end position="58"/>
    </location>
</feature>
<protein>
    <submittedName>
        <fullName evidence="2">Uncharacterized protein</fullName>
    </submittedName>
</protein>
<feature type="compositionally biased region" description="Basic and acidic residues" evidence="1">
    <location>
        <begin position="38"/>
        <end position="54"/>
    </location>
</feature>
<reference evidence="2" key="1">
    <citation type="submission" date="2023-04" db="EMBL/GenBank/DDBJ databases">
        <authorList>
            <person name="Vijverberg K."/>
            <person name="Xiong W."/>
            <person name="Schranz E."/>
        </authorList>
    </citation>
    <scope>NUCLEOTIDE SEQUENCE</scope>
</reference>
<dbReference type="AlphaFoldDB" id="A0AA35YXD5"/>